<feature type="signal peptide" evidence="1">
    <location>
        <begin position="1"/>
        <end position="18"/>
    </location>
</feature>
<evidence type="ECO:0000313" key="4">
    <source>
        <dbReference type="Proteomes" id="UP000252038"/>
    </source>
</evidence>
<dbReference type="KEGG" id="chrb:DK843_13400"/>
<gene>
    <name evidence="3" type="ORF">ABI908_15345</name>
    <name evidence="2" type="ORF">DK843_13400</name>
</gene>
<organism evidence="2 4">
    <name type="scientific">Chromobacterium phragmitis</name>
    <dbReference type="NCBI Taxonomy" id="2202141"/>
    <lineage>
        <taxon>Bacteria</taxon>
        <taxon>Pseudomonadati</taxon>
        <taxon>Pseudomonadota</taxon>
        <taxon>Betaproteobacteria</taxon>
        <taxon>Neisseriales</taxon>
        <taxon>Chromobacteriaceae</taxon>
        <taxon>Chromobacterium</taxon>
    </lineage>
</organism>
<evidence type="ECO:0000313" key="2">
    <source>
        <dbReference type="EMBL" id="AXE35198.1"/>
    </source>
</evidence>
<sequence length="187" mass="19121">MSTPLRSLFLASFGLLLAACSTTPPPQLTQPGCVGGVAPPPAGMRAAQNAELLAKAVGVPGKGGLCEGAVYQQDGATAGAIVYRVWDSAKPGSRLGRWWSFHKPQGTVAQYQAANAICPAWSQLNSVVRCQLKAGAQVAVGPGQSADCAPDPALPPSPVNQVYVPNSSPDAILVENCEDEGAFPAAL</sequence>
<dbReference type="EMBL" id="CP029554">
    <property type="protein sequence ID" value="AXE35198.1"/>
    <property type="molecule type" value="Genomic_DNA"/>
</dbReference>
<evidence type="ECO:0000313" key="3">
    <source>
        <dbReference type="EMBL" id="MEO9385472.1"/>
    </source>
</evidence>
<evidence type="ECO:0000256" key="1">
    <source>
        <dbReference type="SAM" id="SignalP"/>
    </source>
</evidence>
<proteinExistence type="predicted"/>
<evidence type="ECO:0000313" key="5">
    <source>
        <dbReference type="Proteomes" id="UP001462502"/>
    </source>
</evidence>
<dbReference type="AlphaFoldDB" id="A0A344UIV0"/>
<dbReference type="OrthoDB" id="6213638at2"/>
<protein>
    <submittedName>
        <fullName evidence="2">Uncharacterized protein</fullName>
    </submittedName>
</protein>
<reference evidence="2 4" key="1">
    <citation type="submission" date="2018-05" db="EMBL/GenBank/DDBJ databases">
        <title>Genome sequencing, assembly and analysis of the novel insecticidal bacterium, Chromobacterium phragmitis.</title>
        <authorList>
            <person name="Sparks M.E."/>
            <person name="Blackburn M.B."/>
            <person name="Gundersen-Rindal D.E."/>
        </authorList>
    </citation>
    <scope>NUCLEOTIDE SEQUENCE [LARGE SCALE GENOMIC DNA]</scope>
    <source>
        <strain evidence="2">IIBBL 274-1</strain>
    </source>
</reference>
<accession>A0A344UIV0</accession>
<feature type="chain" id="PRO_5016956817" evidence="1">
    <location>
        <begin position="19"/>
        <end position="187"/>
    </location>
</feature>
<dbReference type="EMBL" id="JBDXMI010000001">
    <property type="protein sequence ID" value="MEO9385472.1"/>
    <property type="molecule type" value="Genomic_DNA"/>
</dbReference>
<dbReference type="Proteomes" id="UP000252038">
    <property type="component" value="Chromosome"/>
</dbReference>
<keyword evidence="5" id="KW-1185">Reference proteome</keyword>
<dbReference type="PROSITE" id="PS51257">
    <property type="entry name" value="PROKAR_LIPOPROTEIN"/>
    <property type="match status" value="1"/>
</dbReference>
<reference evidence="3 5" key="2">
    <citation type="submission" date="2024-05" db="EMBL/GenBank/DDBJ databases">
        <authorList>
            <person name="De Oliveira J.P."/>
            <person name="Noriler S.A."/>
            <person name="De Oliveira A.G."/>
            <person name="Sipoli D.S."/>
        </authorList>
    </citation>
    <scope>NUCLEOTIDE SEQUENCE [LARGE SCALE GENOMIC DNA]</scope>
    <source>
        <strain evidence="3 5">LABIM192</strain>
    </source>
</reference>
<dbReference type="Proteomes" id="UP001462502">
    <property type="component" value="Unassembled WGS sequence"/>
</dbReference>
<dbReference type="KEGG" id="chri:DK842_07835"/>
<dbReference type="RefSeq" id="WP_114060951.1">
    <property type="nucleotide sequence ID" value="NZ_CP029495.1"/>
</dbReference>
<keyword evidence="1" id="KW-0732">Signal</keyword>
<name>A0A344UIV0_9NEIS</name>